<dbReference type="InterPro" id="IPR052337">
    <property type="entry name" value="SAT4-like"/>
</dbReference>
<organism evidence="9 10">
    <name type="scientific">Cytospora chrysosperma</name>
    <name type="common">Cytospora canker fungus</name>
    <name type="synonym">Sphaeria chrysosperma</name>
    <dbReference type="NCBI Taxonomy" id="252740"/>
    <lineage>
        <taxon>Eukaryota</taxon>
        <taxon>Fungi</taxon>
        <taxon>Dikarya</taxon>
        <taxon>Ascomycota</taxon>
        <taxon>Pezizomycotina</taxon>
        <taxon>Sordariomycetes</taxon>
        <taxon>Sordariomycetidae</taxon>
        <taxon>Diaporthales</taxon>
        <taxon>Cytosporaceae</taxon>
        <taxon>Cytospora</taxon>
    </lineage>
</organism>
<dbReference type="AlphaFoldDB" id="A0A423W7H5"/>
<keyword evidence="10" id="KW-1185">Reference proteome</keyword>
<dbReference type="Proteomes" id="UP000284375">
    <property type="component" value="Unassembled WGS sequence"/>
</dbReference>
<sequence length="892" mass="99671">MAAVQPFSEMEPTWLTSMDGLGIGTLIVTIILGVFSLLLVALRTWTRFTTSTFGVDDGLMVVGVLVFTACCAATCTAVYAGLGTRDDHLQPWNQHAGIMYIIYFQVTYAWSLPFIKSSICLTMLRIITEKTFRIILWVSMIASVASAMIGFIAVIALCKPISAYWDPSVGGWCATIDIVTGLSYFVSVMSLITDWTCSLLPCFVVWNLQMKSRLKASVCGVLGLGIVASAATIVRLPYLKYYNIPTNYLYNAANIVVWSIIECGLGIICGSLPSLRTLFKSWLEKTSKGGGSYGDYGNSSFKPGKSGGAGGREEVGGSIKMGYLPSKGAGYSTKITAPTRTQGAWEELDDDTGSEKPVITRPEDGAILQIPAEWPVRQVTAVVRAFLGGRSAPPRSAGLSSEKRKRDEEEDDGEKENGDEEKEQFDMFLTMSSLVFNNFQLAFPESDLETLGESVKAKLLRLQKLFKQLSEEDRAVDDKALAIEWLEFRATEPSHSVIPDLHAQHLVSPAGSLGSALCFVLHYPTYHTKHPNDGQVFDPTNPCIRRLAGSGFDDTNTFWLDLFSRRRNPFMKKKDGKKERFCPLKHAEPVLLEHHLEWVARNLRTMTAKVVVIFGKQNENYFMGLWGSRLERVDLLDDLDYKTSLWLLFPEDDETKTRIERLVLFVWHPEFIGRQQNIERGRTYDQQLGLAAQLAGIARSTEQVLFQETSCTNPGSIEASLGVGATEEEKLSTMRRRESKRKNGLTKDETALEVVCVKCQFVRLDATPYYFVYDDEGSRIYVVCHARCPRCEGQKQGKGSYRDGTFIPRDNEVKWMPPHWLSESDEEKRRLIRVYLGRGSHEQRFVEGNDGQQAPAVVAASRLRTEGELLVGELAPMMIHGSEVYVRRVATQ</sequence>
<comment type="caution">
    <text evidence="9">The sequence shown here is derived from an EMBL/GenBank/DDBJ whole genome shotgun (WGS) entry which is preliminary data.</text>
</comment>
<keyword evidence="3 7" id="KW-1133">Transmembrane helix</keyword>
<evidence type="ECO:0000259" key="8">
    <source>
        <dbReference type="Pfam" id="PF20684"/>
    </source>
</evidence>
<evidence type="ECO:0000256" key="7">
    <source>
        <dbReference type="SAM" id="Phobius"/>
    </source>
</evidence>
<feature type="transmembrane region" description="Helical" evidence="7">
    <location>
        <begin position="218"/>
        <end position="236"/>
    </location>
</feature>
<dbReference type="OrthoDB" id="5209368at2759"/>
<evidence type="ECO:0000256" key="2">
    <source>
        <dbReference type="ARBA" id="ARBA00022692"/>
    </source>
</evidence>
<proteinExistence type="inferred from homology"/>
<name>A0A423W7H5_CYTCH</name>
<feature type="transmembrane region" description="Helical" evidence="7">
    <location>
        <begin position="20"/>
        <end position="46"/>
    </location>
</feature>
<dbReference type="GO" id="GO:0016020">
    <property type="term" value="C:membrane"/>
    <property type="evidence" value="ECO:0007669"/>
    <property type="project" value="UniProtKB-SubCell"/>
</dbReference>
<evidence type="ECO:0000256" key="5">
    <source>
        <dbReference type="ARBA" id="ARBA00038359"/>
    </source>
</evidence>
<feature type="compositionally biased region" description="Acidic residues" evidence="6">
    <location>
        <begin position="408"/>
        <end position="421"/>
    </location>
</feature>
<evidence type="ECO:0000256" key="4">
    <source>
        <dbReference type="ARBA" id="ARBA00023136"/>
    </source>
</evidence>
<feature type="transmembrane region" description="Helical" evidence="7">
    <location>
        <begin position="182"/>
        <end position="206"/>
    </location>
</feature>
<keyword evidence="4 7" id="KW-0472">Membrane</keyword>
<evidence type="ECO:0000256" key="3">
    <source>
        <dbReference type="ARBA" id="ARBA00022989"/>
    </source>
</evidence>
<comment type="similarity">
    <text evidence="5">Belongs to the SAT4 family.</text>
</comment>
<dbReference type="PANTHER" id="PTHR33048:SF15">
    <property type="entry name" value="INTEGRAL MEMBRANE PROTEIN"/>
    <property type="match status" value="1"/>
</dbReference>
<feature type="transmembrane region" description="Helical" evidence="7">
    <location>
        <begin position="100"/>
        <end position="122"/>
    </location>
</feature>
<feature type="transmembrane region" description="Helical" evidence="7">
    <location>
        <begin position="58"/>
        <end position="80"/>
    </location>
</feature>
<dbReference type="Pfam" id="PF20684">
    <property type="entry name" value="Fung_rhodopsin"/>
    <property type="match status" value="1"/>
</dbReference>
<gene>
    <name evidence="9" type="ORF">VSDG_03961</name>
</gene>
<dbReference type="EMBL" id="LJZO01000011">
    <property type="protein sequence ID" value="ROV99298.1"/>
    <property type="molecule type" value="Genomic_DNA"/>
</dbReference>
<evidence type="ECO:0000313" key="9">
    <source>
        <dbReference type="EMBL" id="ROV99298.1"/>
    </source>
</evidence>
<evidence type="ECO:0000256" key="1">
    <source>
        <dbReference type="ARBA" id="ARBA00004141"/>
    </source>
</evidence>
<dbReference type="STRING" id="252740.A0A423W7H5"/>
<accession>A0A423W7H5</accession>
<feature type="transmembrane region" description="Helical" evidence="7">
    <location>
        <begin position="134"/>
        <end position="162"/>
    </location>
</feature>
<feature type="region of interest" description="Disordered" evidence="6">
    <location>
        <begin position="392"/>
        <end position="421"/>
    </location>
</feature>
<reference evidence="9 10" key="1">
    <citation type="submission" date="2015-09" db="EMBL/GenBank/DDBJ databases">
        <title>Host preference determinants of Valsa canker pathogens revealed by comparative genomics.</title>
        <authorList>
            <person name="Yin Z."/>
            <person name="Huang L."/>
        </authorList>
    </citation>
    <scope>NUCLEOTIDE SEQUENCE [LARGE SCALE GENOMIC DNA]</scope>
    <source>
        <strain evidence="9 10">YSFL</strain>
    </source>
</reference>
<protein>
    <recommendedName>
        <fullName evidence="8">Rhodopsin domain-containing protein</fullName>
    </recommendedName>
</protein>
<evidence type="ECO:0000256" key="6">
    <source>
        <dbReference type="SAM" id="MobiDB-lite"/>
    </source>
</evidence>
<comment type="subcellular location">
    <subcellularLocation>
        <location evidence="1">Membrane</location>
        <topology evidence="1">Multi-pass membrane protein</topology>
    </subcellularLocation>
</comment>
<feature type="domain" description="Rhodopsin" evidence="8">
    <location>
        <begin position="42"/>
        <end position="280"/>
    </location>
</feature>
<evidence type="ECO:0000313" key="10">
    <source>
        <dbReference type="Proteomes" id="UP000284375"/>
    </source>
</evidence>
<dbReference type="InterPro" id="IPR049326">
    <property type="entry name" value="Rhodopsin_dom_fungi"/>
</dbReference>
<dbReference type="PANTHER" id="PTHR33048">
    <property type="entry name" value="PTH11-LIKE INTEGRAL MEMBRANE PROTEIN (AFU_ORTHOLOGUE AFUA_5G11245)"/>
    <property type="match status" value="1"/>
</dbReference>
<keyword evidence="2 7" id="KW-0812">Transmembrane</keyword>